<keyword evidence="4" id="KW-1185">Reference proteome</keyword>
<dbReference type="Proteomes" id="UP000029046">
    <property type="component" value="Unassembled WGS sequence"/>
</dbReference>
<dbReference type="SUPFAM" id="SSF52540">
    <property type="entry name" value="P-loop containing nucleoside triphosphate hydrolases"/>
    <property type="match status" value="1"/>
</dbReference>
<keyword evidence="3" id="KW-0067">ATP-binding</keyword>
<protein>
    <submittedName>
        <fullName evidence="3">IstB domain-containing protein ATP-binding protein</fullName>
    </submittedName>
</protein>
<feature type="region of interest" description="Disordered" evidence="1">
    <location>
        <begin position="219"/>
        <end position="245"/>
    </location>
</feature>
<feature type="region of interest" description="Disordered" evidence="1">
    <location>
        <begin position="286"/>
        <end position="306"/>
    </location>
</feature>
<keyword evidence="3" id="KW-0547">Nucleotide-binding</keyword>
<feature type="domain" description="AAA+ ATPase" evidence="2">
    <location>
        <begin position="108"/>
        <end position="345"/>
    </location>
</feature>
<gene>
    <name evidence="3" type="ORF">BIGA_1784</name>
</gene>
<dbReference type="GO" id="GO:0006260">
    <property type="term" value="P:DNA replication"/>
    <property type="evidence" value="ECO:0007669"/>
    <property type="project" value="TreeGrafter"/>
</dbReference>
<dbReference type="SMART" id="SM00382">
    <property type="entry name" value="AAA"/>
    <property type="match status" value="1"/>
</dbReference>
<dbReference type="eggNOG" id="COG1484">
    <property type="taxonomic scope" value="Bacteria"/>
</dbReference>
<evidence type="ECO:0000313" key="4">
    <source>
        <dbReference type="Proteomes" id="UP000029046"/>
    </source>
</evidence>
<evidence type="ECO:0000256" key="1">
    <source>
        <dbReference type="SAM" id="MobiDB-lite"/>
    </source>
</evidence>
<dbReference type="EMBL" id="JGYX01000008">
    <property type="protein sequence ID" value="KFI59504.1"/>
    <property type="molecule type" value="Genomic_DNA"/>
</dbReference>
<organism evidence="3 4">
    <name type="scientific">Bifidobacterium pullorum subsp. gallinarum</name>
    <dbReference type="NCBI Taxonomy" id="78344"/>
    <lineage>
        <taxon>Bacteria</taxon>
        <taxon>Bacillati</taxon>
        <taxon>Actinomycetota</taxon>
        <taxon>Actinomycetes</taxon>
        <taxon>Bifidobacteriales</taxon>
        <taxon>Bifidobacteriaceae</taxon>
        <taxon>Bifidobacterium</taxon>
    </lineage>
</organism>
<dbReference type="GO" id="GO:0005524">
    <property type="term" value="F:ATP binding"/>
    <property type="evidence" value="ECO:0007669"/>
    <property type="project" value="UniProtKB-KW"/>
</dbReference>
<name>A0A087AL54_9BIFI</name>
<accession>A0A087AL54</accession>
<dbReference type="Pfam" id="PF01695">
    <property type="entry name" value="IstB_IS21"/>
    <property type="match status" value="1"/>
</dbReference>
<proteinExistence type="predicted"/>
<dbReference type="AlphaFoldDB" id="A0A087AL54"/>
<evidence type="ECO:0000259" key="2">
    <source>
        <dbReference type="SMART" id="SM00382"/>
    </source>
</evidence>
<dbReference type="InterPro" id="IPR002611">
    <property type="entry name" value="IstB_ATP-bd"/>
</dbReference>
<dbReference type="InterPro" id="IPR027417">
    <property type="entry name" value="P-loop_NTPase"/>
</dbReference>
<dbReference type="PANTHER" id="PTHR30050">
    <property type="entry name" value="CHROMOSOMAL REPLICATION INITIATOR PROTEIN DNAA"/>
    <property type="match status" value="1"/>
</dbReference>
<dbReference type="InterPro" id="IPR003593">
    <property type="entry name" value="AAA+_ATPase"/>
</dbReference>
<sequence>MTTTPTKRTARKAEKATAEQVMELSRNLPLTRSVLRRAVENATPGQLGFLAELFTAENASRAESKRNRLLRQAGFPQAKTLNGYDWSMAAFPADWGREQLASLEFIDHAEDLVLYGDVGCGKTHLAIAIGTLACRWGIPVRFFTASGLIMRLRKAKTENRLDQELKTIGKADLLVIDELGYLPIDIDGARLLSPDHRRQLRKEKHHLHLEPRVRPMGRRVRRRRHGRRRHRPHRPPRTHHPIPRRILPKHPLTHEMTNNQGNHPPTLSNMNADSVQINCRTRSHRLDERQRACRPPPRNTSGNATAGCAPRPGCAGSPHAVPAGTRWSRADNARFFAHFVIRAFRKGTWPVPGTIFSRQT</sequence>
<evidence type="ECO:0000313" key="3">
    <source>
        <dbReference type="EMBL" id="KFI59504.1"/>
    </source>
</evidence>
<comment type="caution">
    <text evidence="3">The sequence shown here is derived from an EMBL/GenBank/DDBJ whole genome shotgun (WGS) entry which is preliminary data.</text>
</comment>
<dbReference type="CDD" id="cd00009">
    <property type="entry name" value="AAA"/>
    <property type="match status" value="1"/>
</dbReference>
<dbReference type="Gene3D" id="3.40.50.300">
    <property type="entry name" value="P-loop containing nucleotide triphosphate hydrolases"/>
    <property type="match status" value="1"/>
</dbReference>
<reference evidence="3 4" key="1">
    <citation type="submission" date="2014-03" db="EMBL/GenBank/DDBJ databases">
        <title>Genomics of Bifidobacteria.</title>
        <authorList>
            <person name="Ventura M."/>
            <person name="Milani C."/>
            <person name="Lugli G.A."/>
        </authorList>
    </citation>
    <scope>NUCLEOTIDE SEQUENCE [LARGE SCALE GENOMIC DNA]</scope>
    <source>
        <strain evidence="3 4">LMG 11586</strain>
    </source>
</reference>
<dbReference type="PANTHER" id="PTHR30050:SF4">
    <property type="entry name" value="ATP-BINDING PROTEIN RV3427C IN INSERTION SEQUENCE-RELATED"/>
    <property type="match status" value="1"/>
</dbReference>